<feature type="domain" description="Mycothiol-dependent maleylpyruvate isomerase metal-binding" evidence="1">
    <location>
        <begin position="7"/>
        <end position="97"/>
    </location>
</feature>
<evidence type="ECO:0000313" key="3">
    <source>
        <dbReference type="Proteomes" id="UP000093779"/>
    </source>
</evidence>
<dbReference type="GO" id="GO:0046872">
    <property type="term" value="F:metal ion binding"/>
    <property type="evidence" value="ECO:0007669"/>
    <property type="project" value="InterPro"/>
</dbReference>
<dbReference type="InterPro" id="IPR024344">
    <property type="entry name" value="MDMPI_metal-binding"/>
</dbReference>
<gene>
    <name evidence="2" type="ORF">A5726_07145</name>
</gene>
<reference evidence="2 3" key="1">
    <citation type="submission" date="2016-06" db="EMBL/GenBank/DDBJ databases">
        <authorList>
            <person name="Kjaerup R.B."/>
            <person name="Dalgaard T.S."/>
            <person name="Juul-Madsen H.R."/>
        </authorList>
    </citation>
    <scope>NUCLEOTIDE SEQUENCE [LARGE SCALE GENOMIC DNA]</scope>
    <source>
        <strain evidence="2 3">ACS1953</strain>
    </source>
</reference>
<dbReference type="EMBL" id="LZHX01000024">
    <property type="protein sequence ID" value="OBF25835.1"/>
    <property type="molecule type" value="Genomic_DNA"/>
</dbReference>
<sequence>MLDTSYREARLRVVTVAAGLDGNQLRAPVPATPGWSVHHLLAHLVGGAADAASGRLDGAGGRRWTARHVAERENDSVEALLAEWQRVAPVVEAGLAGQQFTGPNLAADLICHEADLNEALNLPPVDRGYWQEPFLNVMMWLLVQRLRPLTSILIRDEHGSEWCCATDTPALTLHADGYELFRAMFSRRSRRQIAAWNWTPTPAQEVIDSFGFFGPRDDDQPLPCKPKK</sequence>
<dbReference type="AlphaFoldDB" id="A0A1A1Y3F3"/>
<evidence type="ECO:0000259" key="1">
    <source>
        <dbReference type="Pfam" id="PF11716"/>
    </source>
</evidence>
<name>A0A1A1Y3F3_9MYCO</name>
<dbReference type="RefSeq" id="WP_064895032.1">
    <property type="nucleotide sequence ID" value="NZ_JAYXBT010000008.1"/>
</dbReference>
<dbReference type="Pfam" id="PF11716">
    <property type="entry name" value="MDMPI_N"/>
    <property type="match status" value="1"/>
</dbReference>
<dbReference type="Proteomes" id="UP000093779">
    <property type="component" value="Unassembled WGS sequence"/>
</dbReference>
<protein>
    <recommendedName>
        <fullName evidence="1">Mycothiol-dependent maleylpyruvate isomerase metal-binding domain-containing protein</fullName>
    </recommendedName>
</protein>
<accession>A0A1A1Y3F3</accession>
<comment type="caution">
    <text evidence="2">The sequence shown here is derived from an EMBL/GenBank/DDBJ whole genome shotgun (WGS) entry which is preliminary data.</text>
</comment>
<proteinExistence type="predicted"/>
<dbReference type="SUPFAM" id="SSF109854">
    <property type="entry name" value="DinB/YfiT-like putative metalloenzymes"/>
    <property type="match status" value="1"/>
</dbReference>
<organism evidence="2 3">
    <name type="scientific">Mycolicibacterium conceptionense</name>
    <dbReference type="NCBI Taxonomy" id="451644"/>
    <lineage>
        <taxon>Bacteria</taxon>
        <taxon>Bacillati</taxon>
        <taxon>Actinomycetota</taxon>
        <taxon>Actinomycetes</taxon>
        <taxon>Mycobacteriales</taxon>
        <taxon>Mycobacteriaceae</taxon>
        <taxon>Mycolicibacterium</taxon>
    </lineage>
</organism>
<dbReference type="Gene3D" id="1.20.120.450">
    <property type="entry name" value="dinb family like domain"/>
    <property type="match status" value="1"/>
</dbReference>
<evidence type="ECO:0000313" key="2">
    <source>
        <dbReference type="EMBL" id="OBF25835.1"/>
    </source>
</evidence>
<dbReference type="InterPro" id="IPR034660">
    <property type="entry name" value="DinB/YfiT-like"/>
</dbReference>